<dbReference type="InterPro" id="IPR036837">
    <property type="entry name" value="Cation_efflux_CTD_sf"/>
</dbReference>
<dbReference type="SUPFAM" id="SSF160240">
    <property type="entry name" value="Cation efflux protein cytoplasmic domain-like"/>
    <property type="match status" value="1"/>
</dbReference>
<feature type="transmembrane region" description="Helical" evidence="8">
    <location>
        <begin position="20"/>
        <end position="40"/>
    </location>
</feature>
<comment type="similarity">
    <text evidence="2">Belongs to the cation diffusion facilitator (CDF) transporter (TC 2.A.4) family.</text>
</comment>
<name>A0ABW5BN23_9PROT</name>
<reference evidence="12" key="1">
    <citation type="journal article" date="2019" name="Int. J. Syst. Evol. Microbiol.">
        <title>The Global Catalogue of Microorganisms (GCM) 10K type strain sequencing project: providing services to taxonomists for standard genome sequencing and annotation.</title>
        <authorList>
            <consortium name="The Broad Institute Genomics Platform"/>
            <consortium name="The Broad Institute Genome Sequencing Center for Infectious Disease"/>
            <person name="Wu L."/>
            <person name="Ma J."/>
        </authorList>
    </citation>
    <scope>NUCLEOTIDE SEQUENCE [LARGE SCALE GENOMIC DNA]</scope>
    <source>
        <strain evidence="12">CGMCC 4.7192</strain>
    </source>
</reference>
<evidence type="ECO:0000256" key="3">
    <source>
        <dbReference type="ARBA" id="ARBA00022448"/>
    </source>
</evidence>
<keyword evidence="6 8" id="KW-1133">Transmembrane helix</keyword>
<keyword evidence="5 8" id="KW-0812">Transmembrane</keyword>
<evidence type="ECO:0000256" key="2">
    <source>
        <dbReference type="ARBA" id="ARBA00008114"/>
    </source>
</evidence>
<dbReference type="Proteomes" id="UP001597294">
    <property type="component" value="Unassembled WGS sequence"/>
</dbReference>
<feature type="transmembrane region" description="Helical" evidence="8">
    <location>
        <begin position="88"/>
        <end position="109"/>
    </location>
</feature>
<dbReference type="PANTHER" id="PTHR43840:SF41">
    <property type="entry name" value="CATION-EFFLUX PUMP FIEF"/>
    <property type="match status" value="1"/>
</dbReference>
<evidence type="ECO:0000313" key="12">
    <source>
        <dbReference type="Proteomes" id="UP001597294"/>
    </source>
</evidence>
<feature type="transmembrane region" description="Helical" evidence="8">
    <location>
        <begin position="189"/>
        <end position="206"/>
    </location>
</feature>
<dbReference type="Pfam" id="PF16916">
    <property type="entry name" value="ZT_dimer"/>
    <property type="match status" value="1"/>
</dbReference>
<dbReference type="SUPFAM" id="SSF161111">
    <property type="entry name" value="Cation efflux protein transmembrane domain-like"/>
    <property type="match status" value="1"/>
</dbReference>
<sequence>MNTVILSHRERTAQLMKRAAYAAVLTALILIAAKLSAWAYTGSVSILTTLVDSLLDAGASLLNLLAISHALTPADEEHRFGHGKAEGLAALAQSAFITGSAIFLILEAGQRLADPHQTKNTSIGVGVMVFSICMTFALTRYQNYVVKQTGSVAIEADALHYFGDIVVNLSVIVSLLIGHYLELPWVDPIFALAISFYILTYAWSILKKALDMLMDRELPDDERIKIESLIVNHAEVLGVHDLRTRISGPDLFIQFHLELDGHISLSQSYAIAEEVDDEICTLYPHAEIIVLQEPYGIEVRNVVRREKRNGTGDKETQNAG</sequence>
<dbReference type="Gene3D" id="3.30.70.1350">
    <property type="entry name" value="Cation efflux protein, cytoplasmic domain"/>
    <property type="match status" value="1"/>
</dbReference>
<evidence type="ECO:0000256" key="6">
    <source>
        <dbReference type="ARBA" id="ARBA00022989"/>
    </source>
</evidence>
<keyword evidence="4" id="KW-1003">Cell membrane</keyword>
<dbReference type="EMBL" id="JBHUII010000004">
    <property type="protein sequence ID" value="MFD2206279.1"/>
    <property type="molecule type" value="Genomic_DNA"/>
</dbReference>
<evidence type="ECO:0000256" key="7">
    <source>
        <dbReference type="ARBA" id="ARBA00023136"/>
    </source>
</evidence>
<dbReference type="InterPro" id="IPR058533">
    <property type="entry name" value="Cation_efflux_TM"/>
</dbReference>
<dbReference type="InterPro" id="IPR027469">
    <property type="entry name" value="Cation_efflux_TMD_sf"/>
</dbReference>
<feature type="domain" description="Cation efflux protein transmembrane" evidence="9">
    <location>
        <begin position="21"/>
        <end position="214"/>
    </location>
</feature>
<proteinExistence type="inferred from homology"/>
<keyword evidence="7 8" id="KW-0472">Membrane</keyword>
<accession>A0ABW5BN23</accession>
<protein>
    <submittedName>
        <fullName evidence="11">Cation diffusion facilitator family transporter</fullName>
    </submittedName>
</protein>
<keyword evidence="3" id="KW-0813">Transport</keyword>
<dbReference type="NCBIfam" id="TIGR01297">
    <property type="entry name" value="CDF"/>
    <property type="match status" value="1"/>
</dbReference>
<dbReference type="Gene3D" id="1.20.1510.10">
    <property type="entry name" value="Cation efflux protein transmembrane domain"/>
    <property type="match status" value="1"/>
</dbReference>
<evidence type="ECO:0000256" key="4">
    <source>
        <dbReference type="ARBA" id="ARBA00022475"/>
    </source>
</evidence>
<keyword evidence="12" id="KW-1185">Reference proteome</keyword>
<feature type="transmembrane region" description="Helical" evidence="8">
    <location>
        <begin position="158"/>
        <end position="177"/>
    </location>
</feature>
<dbReference type="PANTHER" id="PTHR43840">
    <property type="entry name" value="MITOCHONDRIAL METAL TRANSPORTER 1-RELATED"/>
    <property type="match status" value="1"/>
</dbReference>
<dbReference type="InterPro" id="IPR002524">
    <property type="entry name" value="Cation_efflux"/>
</dbReference>
<feature type="transmembrane region" description="Helical" evidence="8">
    <location>
        <begin position="121"/>
        <end position="138"/>
    </location>
</feature>
<evidence type="ECO:0000313" key="11">
    <source>
        <dbReference type="EMBL" id="MFD2206279.1"/>
    </source>
</evidence>
<dbReference type="Pfam" id="PF01545">
    <property type="entry name" value="Cation_efflux"/>
    <property type="match status" value="1"/>
</dbReference>
<comment type="caution">
    <text evidence="11">The sequence shown here is derived from an EMBL/GenBank/DDBJ whole genome shotgun (WGS) entry which is preliminary data.</text>
</comment>
<dbReference type="InterPro" id="IPR027470">
    <property type="entry name" value="Cation_efflux_CTD"/>
</dbReference>
<gene>
    <name evidence="11" type="ORF">ACFSKO_11665</name>
</gene>
<comment type="subcellular location">
    <subcellularLocation>
        <location evidence="1">Membrane</location>
        <topology evidence="1">Multi-pass membrane protein</topology>
    </subcellularLocation>
</comment>
<evidence type="ECO:0000259" key="9">
    <source>
        <dbReference type="Pfam" id="PF01545"/>
    </source>
</evidence>
<dbReference type="RefSeq" id="WP_380251700.1">
    <property type="nucleotide sequence ID" value="NZ_JBHUII010000004.1"/>
</dbReference>
<evidence type="ECO:0000256" key="1">
    <source>
        <dbReference type="ARBA" id="ARBA00004141"/>
    </source>
</evidence>
<organism evidence="11 12">
    <name type="scientific">Kiloniella antarctica</name>
    <dbReference type="NCBI Taxonomy" id="1550907"/>
    <lineage>
        <taxon>Bacteria</taxon>
        <taxon>Pseudomonadati</taxon>
        <taxon>Pseudomonadota</taxon>
        <taxon>Alphaproteobacteria</taxon>
        <taxon>Rhodospirillales</taxon>
        <taxon>Kiloniellaceae</taxon>
        <taxon>Kiloniella</taxon>
    </lineage>
</organism>
<evidence type="ECO:0000259" key="10">
    <source>
        <dbReference type="Pfam" id="PF16916"/>
    </source>
</evidence>
<evidence type="ECO:0000256" key="8">
    <source>
        <dbReference type="SAM" id="Phobius"/>
    </source>
</evidence>
<feature type="domain" description="Cation efflux protein cytoplasmic" evidence="10">
    <location>
        <begin position="218"/>
        <end position="295"/>
    </location>
</feature>
<dbReference type="InterPro" id="IPR050291">
    <property type="entry name" value="CDF_Transporter"/>
</dbReference>
<evidence type="ECO:0000256" key="5">
    <source>
        <dbReference type="ARBA" id="ARBA00022692"/>
    </source>
</evidence>